<dbReference type="SUPFAM" id="SSF50475">
    <property type="entry name" value="FMN-binding split barrel"/>
    <property type="match status" value="1"/>
</dbReference>
<sequence>MNLHRFKETITTEDELRQLLGYPNPIVQQKTITNIDAHCRAFIARSPMVYLATSDGQGSCDVSPRGDAPGFVLVVDEKHLLIPERPGNRKMDSFLNLLENPQAGLLFIIPGLEETLRINGRASIITDPEWMEKMSSHGKIPKLAIAVEADACYFHCGKAFRRSELWKPETWPDLSSMTPVAKMLADHVGSADITAETVAQGLQDSYANRLY</sequence>
<proteinExistence type="predicted"/>
<evidence type="ECO:0000313" key="3">
    <source>
        <dbReference type="Proteomes" id="UP001057877"/>
    </source>
</evidence>
<dbReference type="Gene3D" id="2.30.110.10">
    <property type="entry name" value="Electron Transport, Fmn-binding Protein, Chain A"/>
    <property type="match status" value="1"/>
</dbReference>
<dbReference type="NCBIfam" id="TIGR04025">
    <property type="entry name" value="PPOX_FMN_DR2398"/>
    <property type="match status" value="1"/>
</dbReference>
<dbReference type="InterPro" id="IPR011576">
    <property type="entry name" value="Pyridox_Oxase_N"/>
</dbReference>
<organism evidence="2 3">
    <name type="scientific">Paenibacillus spongiae</name>
    <dbReference type="NCBI Taxonomy" id="2909671"/>
    <lineage>
        <taxon>Bacteria</taxon>
        <taxon>Bacillati</taxon>
        <taxon>Bacillota</taxon>
        <taxon>Bacilli</taxon>
        <taxon>Bacillales</taxon>
        <taxon>Paenibacillaceae</taxon>
        <taxon>Paenibacillus</taxon>
    </lineage>
</organism>
<dbReference type="PANTHER" id="PTHR42815">
    <property type="entry name" value="FAD-BINDING, PUTATIVE (AFU_ORTHOLOGUE AFUA_6G07600)-RELATED"/>
    <property type="match status" value="1"/>
</dbReference>
<dbReference type="Proteomes" id="UP001057877">
    <property type="component" value="Chromosome"/>
</dbReference>
<reference evidence="2" key="1">
    <citation type="submission" date="2022-01" db="EMBL/GenBank/DDBJ databases">
        <title>Paenibacillus spongiae sp. nov., isolated from marine sponge.</title>
        <authorList>
            <person name="Li Z."/>
            <person name="Zhang M."/>
        </authorList>
    </citation>
    <scope>NUCLEOTIDE SEQUENCE</scope>
    <source>
        <strain evidence="2">PHS-Z3</strain>
    </source>
</reference>
<name>A0ABY5S349_9BACL</name>
<dbReference type="EMBL" id="CP091430">
    <property type="protein sequence ID" value="UVI27995.1"/>
    <property type="molecule type" value="Genomic_DNA"/>
</dbReference>
<dbReference type="InterPro" id="IPR012349">
    <property type="entry name" value="Split_barrel_FMN-bd"/>
</dbReference>
<protein>
    <submittedName>
        <fullName evidence="2">Pyridoxamine 5'-phosphate oxidase family protein</fullName>
    </submittedName>
</protein>
<dbReference type="PANTHER" id="PTHR42815:SF2">
    <property type="entry name" value="FAD-BINDING, PUTATIVE (AFU_ORTHOLOGUE AFUA_6G07600)-RELATED"/>
    <property type="match status" value="1"/>
</dbReference>
<feature type="domain" description="Pyridoxamine 5'-phosphate oxidase N-terminal" evidence="1">
    <location>
        <begin position="36"/>
        <end position="156"/>
    </location>
</feature>
<dbReference type="RefSeq" id="WP_258384083.1">
    <property type="nucleotide sequence ID" value="NZ_CP091430.1"/>
</dbReference>
<keyword evidence="3" id="KW-1185">Reference proteome</keyword>
<evidence type="ECO:0000313" key="2">
    <source>
        <dbReference type="EMBL" id="UVI27995.1"/>
    </source>
</evidence>
<evidence type="ECO:0000259" key="1">
    <source>
        <dbReference type="Pfam" id="PF01243"/>
    </source>
</evidence>
<dbReference type="InterPro" id="IPR024029">
    <property type="entry name" value="Pyridox_Oxase_FMN-dep"/>
</dbReference>
<dbReference type="Pfam" id="PF01243">
    <property type="entry name" value="PNPOx_N"/>
    <property type="match status" value="1"/>
</dbReference>
<accession>A0ABY5S349</accession>
<gene>
    <name evidence="2" type="ORF">L1F29_21375</name>
</gene>